<evidence type="ECO:0000256" key="2">
    <source>
        <dbReference type="PROSITE-ProRule" id="PRU00169"/>
    </source>
</evidence>
<sequence>MNCIIIEDEPLAQERNRDYIERIPLLKLVAVFDNALDALVYLQQNTVDLIFLDIQMDGLTGIQLLESVRINRQVIITTAYHEFALKGFELRVTDYLLKPYTFERFLQAVDKALAQSRSQEKAADKSFIFVKTGHQLKKLPLNELLYVEGRRDYRNICTTQTSLLTLQTFSELEADIPASVALRIHKSYMVALDKIDTVEKDAVHIGDRIIPVSDTYRKAFFEQIGKSL</sequence>
<evidence type="ECO:0000256" key="1">
    <source>
        <dbReference type="ARBA" id="ARBA00023125"/>
    </source>
</evidence>
<gene>
    <name evidence="5" type="ORF">GCM10011379_55390</name>
</gene>
<proteinExistence type="predicted"/>
<dbReference type="Gene3D" id="2.40.50.1020">
    <property type="entry name" value="LytTr DNA-binding domain"/>
    <property type="match status" value="1"/>
</dbReference>
<evidence type="ECO:0000313" key="5">
    <source>
        <dbReference type="EMBL" id="GGH82060.1"/>
    </source>
</evidence>
<dbReference type="PANTHER" id="PTHR48111">
    <property type="entry name" value="REGULATOR OF RPOS"/>
    <property type="match status" value="1"/>
</dbReference>
<protein>
    <submittedName>
        <fullName evidence="5">DNA-binding response regulator</fullName>
    </submittedName>
</protein>
<keyword evidence="1 5" id="KW-0238">DNA-binding</keyword>
<dbReference type="Pfam" id="PF00072">
    <property type="entry name" value="Response_reg"/>
    <property type="match status" value="1"/>
</dbReference>
<dbReference type="Gene3D" id="3.40.50.2300">
    <property type="match status" value="1"/>
</dbReference>
<dbReference type="RefSeq" id="WP_188958782.1">
    <property type="nucleotide sequence ID" value="NZ_BMIB01000006.1"/>
</dbReference>
<name>A0A917MZ52_9BACT</name>
<dbReference type="GO" id="GO:0005829">
    <property type="term" value="C:cytosol"/>
    <property type="evidence" value="ECO:0007669"/>
    <property type="project" value="TreeGrafter"/>
</dbReference>
<evidence type="ECO:0000313" key="6">
    <source>
        <dbReference type="Proteomes" id="UP000627292"/>
    </source>
</evidence>
<reference evidence="5" key="2">
    <citation type="submission" date="2020-09" db="EMBL/GenBank/DDBJ databases">
        <authorList>
            <person name="Sun Q."/>
            <person name="Zhou Y."/>
        </authorList>
    </citation>
    <scope>NUCLEOTIDE SEQUENCE</scope>
    <source>
        <strain evidence="5">CGMCC 1.15290</strain>
    </source>
</reference>
<feature type="domain" description="HTH LytTR-type" evidence="4">
    <location>
        <begin position="128"/>
        <end position="226"/>
    </location>
</feature>
<dbReference type="PANTHER" id="PTHR48111:SF17">
    <property type="entry name" value="TRANSCRIPTIONAL REGULATORY PROTEIN YPDB"/>
    <property type="match status" value="1"/>
</dbReference>
<feature type="domain" description="Response regulatory" evidence="3">
    <location>
        <begin position="2"/>
        <end position="113"/>
    </location>
</feature>
<dbReference type="Pfam" id="PF04397">
    <property type="entry name" value="LytTR"/>
    <property type="match status" value="1"/>
</dbReference>
<dbReference type="InterPro" id="IPR001789">
    <property type="entry name" value="Sig_transdc_resp-reg_receiver"/>
</dbReference>
<evidence type="ECO:0000259" key="3">
    <source>
        <dbReference type="PROSITE" id="PS50110"/>
    </source>
</evidence>
<dbReference type="InterPro" id="IPR011006">
    <property type="entry name" value="CheY-like_superfamily"/>
</dbReference>
<dbReference type="EMBL" id="BMIB01000006">
    <property type="protein sequence ID" value="GGH82060.1"/>
    <property type="molecule type" value="Genomic_DNA"/>
</dbReference>
<reference evidence="5" key="1">
    <citation type="journal article" date="2014" name="Int. J. Syst. Evol. Microbiol.">
        <title>Complete genome sequence of Corynebacterium casei LMG S-19264T (=DSM 44701T), isolated from a smear-ripened cheese.</title>
        <authorList>
            <consortium name="US DOE Joint Genome Institute (JGI-PGF)"/>
            <person name="Walter F."/>
            <person name="Albersmeier A."/>
            <person name="Kalinowski J."/>
            <person name="Ruckert C."/>
        </authorList>
    </citation>
    <scope>NUCLEOTIDE SEQUENCE</scope>
    <source>
        <strain evidence="5">CGMCC 1.15290</strain>
    </source>
</reference>
<dbReference type="InterPro" id="IPR039420">
    <property type="entry name" value="WalR-like"/>
</dbReference>
<comment type="caution">
    <text evidence="5">The sequence shown here is derived from an EMBL/GenBank/DDBJ whole genome shotgun (WGS) entry which is preliminary data.</text>
</comment>
<dbReference type="SMART" id="SM00448">
    <property type="entry name" value="REC"/>
    <property type="match status" value="1"/>
</dbReference>
<dbReference type="Proteomes" id="UP000627292">
    <property type="component" value="Unassembled WGS sequence"/>
</dbReference>
<keyword evidence="6" id="KW-1185">Reference proteome</keyword>
<dbReference type="SMART" id="SM00850">
    <property type="entry name" value="LytTR"/>
    <property type="match status" value="1"/>
</dbReference>
<dbReference type="SUPFAM" id="SSF52172">
    <property type="entry name" value="CheY-like"/>
    <property type="match status" value="1"/>
</dbReference>
<dbReference type="InterPro" id="IPR007492">
    <property type="entry name" value="LytTR_DNA-bd_dom"/>
</dbReference>
<dbReference type="GO" id="GO:0032993">
    <property type="term" value="C:protein-DNA complex"/>
    <property type="evidence" value="ECO:0007669"/>
    <property type="project" value="TreeGrafter"/>
</dbReference>
<dbReference type="GO" id="GO:0006355">
    <property type="term" value="P:regulation of DNA-templated transcription"/>
    <property type="evidence" value="ECO:0007669"/>
    <property type="project" value="TreeGrafter"/>
</dbReference>
<dbReference type="GO" id="GO:0000976">
    <property type="term" value="F:transcription cis-regulatory region binding"/>
    <property type="evidence" value="ECO:0007669"/>
    <property type="project" value="TreeGrafter"/>
</dbReference>
<dbReference type="PROSITE" id="PS50110">
    <property type="entry name" value="RESPONSE_REGULATORY"/>
    <property type="match status" value="1"/>
</dbReference>
<evidence type="ECO:0000259" key="4">
    <source>
        <dbReference type="PROSITE" id="PS50930"/>
    </source>
</evidence>
<dbReference type="PROSITE" id="PS50930">
    <property type="entry name" value="HTH_LYTTR"/>
    <property type="match status" value="1"/>
</dbReference>
<keyword evidence="2" id="KW-0597">Phosphoprotein</keyword>
<dbReference type="GO" id="GO:0000156">
    <property type="term" value="F:phosphorelay response regulator activity"/>
    <property type="evidence" value="ECO:0007669"/>
    <property type="project" value="TreeGrafter"/>
</dbReference>
<accession>A0A917MZ52</accession>
<dbReference type="AlphaFoldDB" id="A0A917MZ52"/>
<feature type="modified residue" description="4-aspartylphosphate" evidence="2">
    <location>
        <position position="53"/>
    </location>
</feature>
<organism evidence="5 6">
    <name type="scientific">Filimonas zeae</name>
    <dbReference type="NCBI Taxonomy" id="1737353"/>
    <lineage>
        <taxon>Bacteria</taxon>
        <taxon>Pseudomonadati</taxon>
        <taxon>Bacteroidota</taxon>
        <taxon>Chitinophagia</taxon>
        <taxon>Chitinophagales</taxon>
        <taxon>Chitinophagaceae</taxon>
        <taxon>Filimonas</taxon>
    </lineage>
</organism>